<evidence type="ECO:0000259" key="2">
    <source>
        <dbReference type="Pfam" id="PF00582"/>
    </source>
</evidence>
<dbReference type="AlphaFoldDB" id="A0A9X7U6E0"/>
<dbReference type="Proteomes" id="UP000515377">
    <property type="component" value="Chromosome"/>
</dbReference>
<organism evidence="3 4">
    <name type="scientific">Sphingobium yanoikuyae</name>
    <name type="common">Sphingomonas yanoikuyae</name>
    <dbReference type="NCBI Taxonomy" id="13690"/>
    <lineage>
        <taxon>Bacteria</taxon>
        <taxon>Pseudomonadati</taxon>
        <taxon>Pseudomonadota</taxon>
        <taxon>Alphaproteobacteria</taxon>
        <taxon>Sphingomonadales</taxon>
        <taxon>Sphingomonadaceae</taxon>
        <taxon>Sphingobium</taxon>
    </lineage>
</organism>
<evidence type="ECO:0000313" key="4">
    <source>
        <dbReference type="Proteomes" id="UP000515377"/>
    </source>
</evidence>
<dbReference type="PRINTS" id="PR01438">
    <property type="entry name" value="UNVRSLSTRESS"/>
</dbReference>
<dbReference type="Gene3D" id="3.40.50.12370">
    <property type="match status" value="1"/>
</dbReference>
<sequence>MLKDIVAIVDNGDKSAAFVQRAIGFAKAQDAHFAITLLTDIFWDPAILPPYEAYSGVFEEIEAEQSRRIAAVKALIEHAPIAVEVRAVTDAPAYLNGAASVEGRYADMLLVGGPSTFENPKLRRRSVEAALMSSTGPILILPDDSHLERVRHAVLGWDASPEARRAAKDLLPVLDPGAHIDIVAVDAQPSETGHGPSPGTDIARHLARHGFEVEVHQQSSVGRTVSDALEEFTSASGADLLAIGAFAHSRVRDIFLGGVTRHLLQDVRIPLLLSR</sequence>
<proteinExistence type="inferred from homology"/>
<protein>
    <submittedName>
        <fullName evidence="3">Universal stress protein</fullName>
    </submittedName>
</protein>
<dbReference type="SUPFAM" id="SSF52402">
    <property type="entry name" value="Adenine nucleotide alpha hydrolases-like"/>
    <property type="match status" value="2"/>
</dbReference>
<gene>
    <name evidence="3" type="ORF">H3V42_15715</name>
</gene>
<comment type="similarity">
    <text evidence="1">Belongs to the universal stress protein A family.</text>
</comment>
<feature type="domain" description="UspA" evidence="2">
    <location>
        <begin position="155"/>
        <end position="274"/>
    </location>
</feature>
<dbReference type="InterPro" id="IPR006015">
    <property type="entry name" value="Universal_stress_UspA"/>
</dbReference>
<reference evidence="3 4" key="1">
    <citation type="submission" date="2020-07" db="EMBL/GenBank/DDBJ databases">
        <title>Whole genome sequence of Sphingobium yanoikuyae A3.</title>
        <authorList>
            <person name="Han S.-S."/>
        </authorList>
    </citation>
    <scope>NUCLEOTIDE SEQUENCE [LARGE SCALE GENOMIC DNA]</scope>
    <source>
        <strain evidence="3 4">A3</strain>
    </source>
</reference>
<dbReference type="CDD" id="cd00293">
    <property type="entry name" value="USP-like"/>
    <property type="match status" value="1"/>
</dbReference>
<dbReference type="InterPro" id="IPR006016">
    <property type="entry name" value="UspA"/>
</dbReference>
<evidence type="ECO:0000313" key="3">
    <source>
        <dbReference type="EMBL" id="QNG43439.1"/>
    </source>
</evidence>
<evidence type="ECO:0000256" key="1">
    <source>
        <dbReference type="ARBA" id="ARBA00008791"/>
    </source>
</evidence>
<accession>A0A9X7U6E0</accession>
<dbReference type="Pfam" id="PF00582">
    <property type="entry name" value="Usp"/>
    <property type="match status" value="1"/>
</dbReference>
<dbReference type="EMBL" id="CP060122">
    <property type="protein sequence ID" value="QNG43439.1"/>
    <property type="molecule type" value="Genomic_DNA"/>
</dbReference>
<name>A0A9X7U6E0_SPHYA</name>